<dbReference type="SUPFAM" id="SSF88946">
    <property type="entry name" value="Sigma2 domain of RNA polymerase sigma factors"/>
    <property type="match status" value="1"/>
</dbReference>
<evidence type="ECO:0000259" key="7">
    <source>
        <dbReference type="Pfam" id="PF08281"/>
    </source>
</evidence>
<keyword evidence="9" id="KW-1185">Reference proteome</keyword>
<dbReference type="PANTHER" id="PTHR43133">
    <property type="entry name" value="RNA POLYMERASE ECF-TYPE SIGMA FACTO"/>
    <property type="match status" value="1"/>
</dbReference>
<dbReference type="Proteomes" id="UP000001549">
    <property type="component" value="Chromosome"/>
</dbReference>
<dbReference type="Pfam" id="PF08281">
    <property type="entry name" value="Sigma70_r4_2"/>
    <property type="match status" value="1"/>
</dbReference>
<dbReference type="InterPro" id="IPR036388">
    <property type="entry name" value="WH-like_DNA-bd_sf"/>
</dbReference>
<comment type="similarity">
    <text evidence="1">Belongs to the sigma-70 factor family. ECF subfamily.</text>
</comment>
<dbReference type="PANTHER" id="PTHR43133:SF57">
    <property type="entry name" value="RNA POLYMERASE SIGMA-70 FACTOR"/>
    <property type="match status" value="1"/>
</dbReference>
<keyword evidence="3" id="KW-0731">Sigma factor</keyword>
<evidence type="ECO:0000259" key="6">
    <source>
        <dbReference type="Pfam" id="PF04542"/>
    </source>
</evidence>
<dbReference type="NCBIfam" id="TIGR02937">
    <property type="entry name" value="sigma70-ECF"/>
    <property type="match status" value="1"/>
</dbReference>
<dbReference type="Gene3D" id="1.10.10.10">
    <property type="entry name" value="Winged helix-like DNA-binding domain superfamily/Winged helix DNA-binding domain"/>
    <property type="match status" value="1"/>
</dbReference>
<dbReference type="InterPro" id="IPR013249">
    <property type="entry name" value="RNA_pol_sigma70_r4_t2"/>
</dbReference>
<dbReference type="GO" id="GO:0003677">
    <property type="term" value="F:DNA binding"/>
    <property type="evidence" value="ECO:0007669"/>
    <property type="project" value="InterPro"/>
</dbReference>
<evidence type="ECO:0000313" key="9">
    <source>
        <dbReference type="Proteomes" id="UP000001549"/>
    </source>
</evidence>
<dbReference type="InterPro" id="IPR013324">
    <property type="entry name" value="RNA_pol_sigma_r3/r4-like"/>
</dbReference>
<evidence type="ECO:0000256" key="2">
    <source>
        <dbReference type="ARBA" id="ARBA00023015"/>
    </source>
</evidence>
<protein>
    <submittedName>
        <fullName evidence="8">RNA polymerase, sigma-24 subunit, ECF subfamily</fullName>
    </submittedName>
</protein>
<evidence type="ECO:0000256" key="4">
    <source>
        <dbReference type="ARBA" id="ARBA00023163"/>
    </source>
</evidence>
<accession>F8AVL0</accession>
<dbReference type="Gene3D" id="1.10.1740.10">
    <property type="match status" value="1"/>
</dbReference>
<organism evidence="8 9">
    <name type="scientific">Candidatus Protofrankia datiscae</name>
    <dbReference type="NCBI Taxonomy" id="2716812"/>
    <lineage>
        <taxon>Bacteria</taxon>
        <taxon>Bacillati</taxon>
        <taxon>Actinomycetota</taxon>
        <taxon>Actinomycetes</taxon>
        <taxon>Frankiales</taxon>
        <taxon>Frankiaceae</taxon>
        <taxon>Protofrankia</taxon>
    </lineage>
</organism>
<dbReference type="GO" id="GO:0016987">
    <property type="term" value="F:sigma factor activity"/>
    <property type="evidence" value="ECO:0007669"/>
    <property type="project" value="UniProtKB-KW"/>
</dbReference>
<feature type="region of interest" description="Disordered" evidence="5">
    <location>
        <begin position="58"/>
        <end position="97"/>
    </location>
</feature>
<dbReference type="Pfam" id="PF04542">
    <property type="entry name" value="Sigma70_r2"/>
    <property type="match status" value="1"/>
</dbReference>
<dbReference type="InterPro" id="IPR007627">
    <property type="entry name" value="RNA_pol_sigma70_r2"/>
</dbReference>
<dbReference type="CDD" id="cd06171">
    <property type="entry name" value="Sigma70_r4"/>
    <property type="match status" value="1"/>
</dbReference>
<dbReference type="HOGENOM" id="CLU_047691_9_0_11"/>
<dbReference type="InterPro" id="IPR039425">
    <property type="entry name" value="RNA_pol_sigma-70-like"/>
</dbReference>
<dbReference type="eggNOG" id="COG1595">
    <property type="taxonomic scope" value="Bacteria"/>
</dbReference>
<keyword evidence="2" id="KW-0805">Transcription regulation</keyword>
<gene>
    <name evidence="8" type="ordered locus">FsymDg_4054</name>
</gene>
<dbReference type="EMBL" id="CP002801">
    <property type="protein sequence ID" value="AEH11326.1"/>
    <property type="molecule type" value="Genomic_DNA"/>
</dbReference>
<evidence type="ECO:0000313" key="8">
    <source>
        <dbReference type="EMBL" id="AEH11326.1"/>
    </source>
</evidence>
<reference evidence="8 9" key="1">
    <citation type="submission" date="2011-05" db="EMBL/GenBank/DDBJ databases">
        <title>Complete sequence of chromosome of Frankia symbiont of Datisca glomerata.</title>
        <authorList>
            <consortium name="US DOE Joint Genome Institute"/>
            <person name="Lucas S."/>
            <person name="Han J."/>
            <person name="Lapidus A."/>
            <person name="Cheng J.-F."/>
            <person name="Goodwin L."/>
            <person name="Pitluck S."/>
            <person name="Peters L."/>
            <person name="Mikhailova N."/>
            <person name="Chertkov O."/>
            <person name="Teshima H."/>
            <person name="Han C."/>
            <person name="Tapia R."/>
            <person name="Land M."/>
            <person name="Hauser L."/>
            <person name="Kyrpides N."/>
            <person name="Ivanova N."/>
            <person name="Pagani I."/>
            <person name="Berry A."/>
            <person name="Pawlowski K."/>
            <person name="Persson T."/>
            <person name="Vanden Heuvel B."/>
            <person name="Benson D."/>
            <person name="Woyke T."/>
        </authorList>
    </citation>
    <scope>NUCLEOTIDE SEQUENCE [LARGE SCALE GENOMIC DNA]</scope>
    <source>
        <strain evidence="9">4085684</strain>
    </source>
</reference>
<feature type="domain" description="RNA polymerase sigma-70 region 2" evidence="6">
    <location>
        <begin position="121"/>
        <end position="188"/>
    </location>
</feature>
<feature type="domain" description="RNA polymerase sigma factor 70 region 4 type 2" evidence="7">
    <location>
        <begin position="221"/>
        <end position="273"/>
    </location>
</feature>
<dbReference type="InterPro" id="IPR013325">
    <property type="entry name" value="RNA_pol_sigma_r2"/>
</dbReference>
<keyword evidence="4" id="KW-0804">Transcription</keyword>
<dbReference type="RefSeq" id="WP_013875200.1">
    <property type="nucleotide sequence ID" value="NC_015656.1"/>
</dbReference>
<dbReference type="GO" id="GO:0006352">
    <property type="term" value="P:DNA-templated transcription initiation"/>
    <property type="evidence" value="ECO:0007669"/>
    <property type="project" value="InterPro"/>
</dbReference>
<dbReference type="InterPro" id="IPR014284">
    <property type="entry name" value="RNA_pol_sigma-70_dom"/>
</dbReference>
<evidence type="ECO:0000256" key="5">
    <source>
        <dbReference type="SAM" id="MobiDB-lite"/>
    </source>
</evidence>
<name>F8AVL0_9ACTN</name>
<sequence>MNPPWAQPALDLRGWAAPRAGSARVVVPRADPTCFAALRAELARIMLVLRATTPVGPPMAHSAGGASPGRQTTQSASPDGLVDHGTPVPDESPSNAHRPDAALAALVRNAQQGDGEAFGELYDLYMEMVFRYVYYRIGSWTAAEDIVSETFLRALRGIRTFTWQGRDIGAWFITIARNLIIDSRKSRQAQLEFPTDDILSAGRDHVVSGPEESVLAIITGRALMDAVRTLSPDQQECVVLRFVEGLSVRETALAMGKNEGAIKALQYRAVRSLARRLQENPA</sequence>
<dbReference type="STRING" id="656024.FsymDg_4054"/>
<dbReference type="SUPFAM" id="SSF88659">
    <property type="entry name" value="Sigma3 and sigma4 domains of RNA polymerase sigma factors"/>
    <property type="match status" value="1"/>
</dbReference>
<dbReference type="AlphaFoldDB" id="F8AVL0"/>
<proteinExistence type="inferred from homology"/>
<evidence type="ECO:0000256" key="3">
    <source>
        <dbReference type="ARBA" id="ARBA00023082"/>
    </source>
</evidence>
<dbReference type="KEGG" id="fsy:FsymDg_4054"/>
<evidence type="ECO:0000256" key="1">
    <source>
        <dbReference type="ARBA" id="ARBA00010641"/>
    </source>
</evidence>